<protein>
    <submittedName>
        <fullName evidence="1">Uncharacterized protein</fullName>
    </submittedName>
</protein>
<evidence type="ECO:0000313" key="1">
    <source>
        <dbReference type="EMBL" id="KZS40076.1"/>
    </source>
</evidence>
<proteinExistence type="predicted"/>
<comment type="caution">
    <text evidence="1">The sequence shown here is derived from an EMBL/GenBank/DDBJ whole genome shotgun (WGS) entry which is preliminary data.</text>
</comment>
<sequence>MKKKKISVLVVFLIVQLAFTQSIKLVGPRNLNLDNWDVPIPRVLYSDDNGTIYHYLTEASQPRTNELLRFDESLNRWINVTDNSFLIGNGAGPSEGVPQPDGSIIVVSRTFGGNAEHTVHTLFPDGNFEEFGGPTGLSGNNAGAALDIEKAPNGDIYYSHSTISVGVNHWNGEEWIPLPNVVDSTLGGSSSLEIDEDGALYVLHSNNTTDNTAQLEVYDGEKWNTIYNSEDNGVVDSNLYVVSSKEIYISYTIGDEAFVVLFDGANATKMGNPVKNLQTTLNSGELLKSTLGKLYLTTYDSDAGFYVFNNEENDWEEIENTISDRGSISGFRSRLLELNGSIYNTFNESNGITTVKYTPSDSTQLPNENRISDFGSFRVSRNVQNLFFTSNAETEASLSVYDIIRNREVLSTTINVSEGINNFQFTRTGRVSIFIARLKDLNSSQQELIHRFLR</sequence>
<name>A0A162F9W4_9FLAO</name>
<dbReference type="CDD" id="cd15482">
    <property type="entry name" value="Sialidase_non-viral"/>
    <property type="match status" value="1"/>
</dbReference>
<reference evidence="1 2" key="1">
    <citation type="submission" date="2016-01" db="EMBL/GenBank/DDBJ databases">
        <title>The draft genome sequence of Aquimarina sp. RZW4-3-2.</title>
        <authorList>
            <person name="Wang Y."/>
        </authorList>
    </citation>
    <scope>NUCLEOTIDE SEQUENCE [LARGE SCALE GENOMIC DNA]</scope>
    <source>
        <strain evidence="1 2">RZW4-3-2</strain>
    </source>
</reference>
<dbReference type="Proteomes" id="UP000076715">
    <property type="component" value="Unassembled WGS sequence"/>
</dbReference>
<organism evidence="1 2">
    <name type="scientific">Aquimarina aggregata</name>
    <dbReference type="NCBI Taxonomy" id="1642818"/>
    <lineage>
        <taxon>Bacteria</taxon>
        <taxon>Pseudomonadati</taxon>
        <taxon>Bacteroidota</taxon>
        <taxon>Flavobacteriia</taxon>
        <taxon>Flavobacteriales</taxon>
        <taxon>Flavobacteriaceae</taxon>
        <taxon>Aquimarina</taxon>
    </lineage>
</organism>
<accession>A0A162F9W4</accession>
<gene>
    <name evidence="1" type="ORF">AWE51_25595</name>
</gene>
<dbReference type="RefSeq" id="WP_066315019.1">
    <property type="nucleotide sequence ID" value="NZ_LQRT01000022.1"/>
</dbReference>
<keyword evidence="2" id="KW-1185">Reference proteome</keyword>
<dbReference type="AlphaFoldDB" id="A0A162F9W4"/>
<dbReference type="EMBL" id="LQRT01000022">
    <property type="protein sequence ID" value="KZS40076.1"/>
    <property type="molecule type" value="Genomic_DNA"/>
</dbReference>
<evidence type="ECO:0000313" key="2">
    <source>
        <dbReference type="Proteomes" id="UP000076715"/>
    </source>
</evidence>